<accession>A0A3P3XNX4</accession>
<evidence type="ECO:0000313" key="1">
    <source>
        <dbReference type="EMBL" id="SLM17739.1"/>
    </source>
</evidence>
<dbReference type="EMBL" id="FWDO01000004">
    <property type="protein sequence ID" value="SLM17739.1"/>
    <property type="molecule type" value="Genomic_DNA"/>
</dbReference>
<proteinExistence type="predicted"/>
<sequence length="52" mass="6241">MSLEYALRHYNLIPEAVRVVTSITTGRRKRYRTPVGDFDYVHMPQRFLPLEF</sequence>
<reference evidence="1" key="1">
    <citation type="submission" date="2017-02" db="EMBL/GenBank/DDBJ databases">
        <authorList>
            <person name="Regsiter A."/>
            <person name="William W."/>
        </authorList>
    </citation>
    <scope>NUCLEOTIDE SEQUENCE</scope>
    <source>
        <strain evidence="1">BdmA 4</strain>
    </source>
</reference>
<dbReference type="AlphaFoldDB" id="A0A3P3XNX4"/>
<organism evidence="1">
    <name type="scientific">uncultured spirochete</name>
    <dbReference type="NCBI Taxonomy" id="156406"/>
    <lineage>
        <taxon>Bacteria</taxon>
        <taxon>Pseudomonadati</taxon>
        <taxon>Spirochaetota</taxon>
        <taxon>Spirochaetia</taxon>
        <taxon>Spirochaetales</taxon>
        <taxon>environmental samples</taxon>
    </lineage>
</organism>
<protein>
    <submittedName>
        <fullName evidence="1">Uncharacterized protein</fullName>
    </submittedName>
</protein>
<gene>
    <name evidence="1" type="ORF">SPIRO4BDMA_40308</name>
</gene>
<name>A0A3P3XNX4_9SPIR</name>